<dbReference type="Proteomes" id="UP000198639">
    <property type="component" value="Unassembled WGS sequence"/>
</dbReference>
<dbReference type="SUPFAM" id="SSF55166">
    <property type="entry name" value="Hedgehog/DD-peptidase"/>
    <property type="match status" value="1"/>
</dbReference>
<reference evidence="3" key="1">
    <citation type="submission" date="2016-10" db="EMBL/GenBank/DDBJ databases">
        <authorList>
            <person name="Varghese N."/>
            <person name="Submissions S."/>
        </authorList>
    </citation>
    <scope>NUCLEOTIDE SEQUENCE [LARGE SCALE GENOMIC DNA]</scope>
    <source>
        <strain evidence="3">CGMCC 1.12041</strain>
    </source>
</reference>
<dbReference type="InterPro" id="IPR009045">
    <property type="entry name" value="Zn_M74/Hedgehog-like"/>
</dbReference>
<dbReference type="AlphaFoldDB" id="A0A1I1EC53"/>
<keyword evidence="3" id="KW-1185">Reference proteome</keyword>
<dbReference type="Gene3D" id="3.30.1380.10">
    <property type="match status" value="1"/>
</dbReference>
<organism evidence="2 3">
    <name type="scientific">Massilia yuzhufengensis</name>
    <dbReference type="NCBI Taxonomy" id="1164594"/>
    <lineage>
        <taxon>Bacteria</taxon>
        <taxon>Pseudomonadati</taxon>
        <taxon>Pseudomonadota</taxon>
        <taxon>Betaproteobacteria</taxon>
        <taxon>Burkholderiales</taxon>
        <taxon>Oxalobacteraceae</taxon>
        <taxon>Telluria group</taxon>
        <taxon>Massilia</taxon>
    </lineage>
</organism>
<evidence type="ECO:0000313" key="2">
    <source>
        <dbReference type="EMBL" id="SFB84704.1"/>
    </source>
</evidence>
<sequence>MLIFLALLYFCLASCAIWLALFPNGRAFVARGLGALRQRLSQRALGWQIAGSRYSGAVRGSVPRDVQGSIVRFVRRHRIACAIGVPAVLIPSLLALALSSPAMLPVYEGGTAMPDVQVAALLQGERLAPPSALPPSVFTTGEVELVRPLLVSASRNWGLLHPDFNQRLLLAFKIMKEKHGYDMALLEGYRSPARQDELASAGSHVTNARAFQSWHQYGLAADCAFLRDGKLVISEKDPWAMRGYQLYGEVAESLGLTWGGRWKMMDFGHTELRMRGVMQR</sequence>
<dbReference type="STRING" id="1164594.SAMN05216204_10274"/>
<accession>A0A1I1EC53</accession>
<feature type="domain" description="Peptidase M15C" evidence="1">
    <location>
        <begin position="207"/>
        <end position="271"/>
    </location>
</feature>
<evidence type="ECO:0000259" key="1">
    <source>
        <dbReference type="Pfam" id="PF13539"/>
    </source>
</evidence>
<name>A0A1I1EC53_9BURK</name>
<dbReference type="CDD" id="cd14845">
    <property type="entry name" value="L-Ala-D-Glu_peptidase_like"/>
    <property type="match status" value="1"/>
</dbReference>
<gene>
    <name evidence="2" type="ORF">SAMN05216204_10274</name>
</gene>
<dbReference type="Pfam" id="PF13539">
    <property type="entry name" value="Peptidase_M15_4"/>
    <property type="match status" value="1"/>
</dbReference>
<dbReference type="InterPro" id="IPR039561">
    <property type="entry name" value="Peptidase_M15C"/>
</dbReference>
<dbReference type="EMBL" id="FOLD01000002">
    <property type="protein sequence ID" value="SFB84704.1"/>
    <property type="molecule type" value="Genomic_DNA"/>
</dbReference>
<dbReference type="GO" id="GO:0008233">
    <property type="term" value="F:peptidase activity"/>
    <property type="evidence" value="ECO:0007669"/>
    <property type="project" value="InterPro"/>
</dbReference>
<proteinExistence type="predicted"/>
<evidence type="ECO:0000313" key="3">
    <source>
        <dbReference type="Proteomes" id="UP000198639"/>
    </source>
</evidence>
<protein>
    <submittedName>
        <fullName evidence="2">Peptidoglycan L-alanyl-D-glutamate endopeptidase CwlK</fullName>
    </submittedName>
</protein>
<dbReference type="RefSeq" id="WP_177207629.1">
    <property type="nucleotide sequence ID" value="NZ_FOLD01000002.1"/>
</dbReference>